<keyword evidence="4" id="KW-1185">Reference proteome</keyword>
<dbReference type="Proteomes" id="UP000683925">
    <property type="component" value="Unassembled WGS sequence"/>
</dbReference>
<dbReference type="EMBL" id="CAJJDP010000020">
    <property type="protein sequence ID" value="CAD8147795.1"/>
    <property type="molecule type" value="Genomic_DNA"/>
</dbReference>
<proteinExistence type="predicted"/>
<accession>A0A8S1T349</accession>
<evidence type="ECO:0000256" key="2">
    <source>
        <dbReference type="SAM" id="MobiDB-lite"/>
    </source>
</evidence>
<dbReference type="AlphaFoldDB" id="A0A8S1T349"/>
<evidence type="ECO:0000256" key="1">
    <source>
        <dbReference type="SAM" id="Coils"/>
    </source>
</evidence>
<protein>
    <submittedName>
        <fullName evidence="3">Uncharacterized protein</fullName>
    </submittedName>
</protein>
<feature type="coiled-coil region" evidence="1">
    <location>
        <begin position="40"/>
        <end position="84"/>
    </location>
</feature>
<evidence type="ECO:0000313" key="3">
    <source>
        <dbReference type="EMBL" id="CAD8147795.1"/>
    </source>
</evidence>
<evidence type="ECO:0000313" key="4">
    <source>
        <dbReference type="Proteomes" id="UP000683925"/>
    </source>
</evidence>
<feature type="region of interest" description="Disordered" evidence="2">
    <location>
        <begin position="1"/>
        <end position="28"/>
    </location>
</feature>
<reference evidence="3" key="1">
    <citation type="submission" date="2021-01" db="EMBL/GenBank/DDBJ databases">
        <authorList>
            <consortium name="Genoscope - CEA"/>
            <person name="William W."/>
        </authorList>
    </citation>
    <scope>NUCLEOTIDE SEQUENCE</scope>
</reference>
<organism evidence="3 4">
    <name type="scientific">Paramecium octaurelia</name>
    <dbReference type="NCBI Taxonomy" id="43137"/>
    <lineage>
        <taxon>Eukaryota</taxon>
        <taxon>Sar</taxon>
        <taxon>Alveolata</taxon>
        <taxon>Ciliophora</taxon>
        <taxon>Intramacronucleata</taxon>
        <taxon>Oligohymenophorea</taxon>
        <taxon>Peniculida</taxon>
        <taxon>Parameciidae</taxon>
        <taxon>Paramecium</taxon>
    </lineage>
</organism>
<dbReference type="OrthoDB" id="10392674at2759"/>
<keyword evidence="1" id="KW-0175">Coiled coil</keyword>
<feature type="coiled-coil region" evidence="1">
    <location>
        <begin position="556"/>
        <end position="600"/>
    </location>
</feature>
<name>A0A8S1T349_PAROT</name>
<gene>
    <name evidence="3" type="ORF">POCTA_138.1.T0200204</name>
</gene>
<sequence>MFHSFLFPTNRNPMQEYKPGQTIKNNQKNQLPQLSKYIESEIMKRSIEKEQERRKSLQQQSNQIEKEIQNKQFLKERVIKKERDLFVGQGNSLYANAAEIKPQKNFNQPYYQFNQYSTVDQKQINSTFKDEASNRERSITSNIKNHRYQHFSLLEDEIPITSNNKMIDCNQILDFRISVDSQYTQPHMESRLGRQIPNYIHFFQSRFDKPYQLAKEEYEKKIQLPQNLFKSWGFICLFIFRLIKRLRQKKVKFIQNLKDLRTRGDALNQEKVEEIKTLWFKKLIQNLLQPIQSSRFTQHFQQSQNPNDKKFIQKRKQWIMNFSQLFFNNLFEMTKAHNFNKEILSLAQYHILEINKKGSLFVAKRIRKKQIKNEQMLLICDYIFFSFIIEKIILESNQMVCINDHHLAESKFQLVSICSLIQILFMNQFKEMQQYQPNISRIIQKRLKISKNKCQDLNITEDEVIEQNENIIIGLNKLEFYENLIKQNQKWYQDISTLFENYANMNPNKPQYLWQNNRSSLHKRYQISSRSNSLSIKSNREHYSSSFESDLRKSLLAQSQLQYQEKLQQVMDTQNELLRHQLLEIQNRQLKFQNQMLQQQVEKIQYDVENTFKLVTKQKLPALNSQYQNPIAQQILNNESMISQIKQHHQLAEANSFRNNLKENQLDKIEKIEKIEKMEKMDQQSENTIKDIHQTTIKDNSNDNEFKINKKTIPQKPKKYFTKLKVIFLVVLAYVRWSKNFRVKRIQQAKKLKQIREKFQLAKQNILVINEDQIKLQLYQWVENVFDEFIFELCRPEFLKHCQTQDYDPNSHDNIIYRQGLILKLTLDYFIRLEKMTQINVLPKLIVNLMYLSLFLSQNSKAPLFVAKRTNFYLKNSIKISSPQEKMIIGEYILFRLIIQNMLIIFNNIKYHNRIHEKLIKFFVTVIASFIQILYMDYFEDIKFVKQINVELYQRKIVLDENFKALMILEEQIDENELLILGLQDRSQFEILFQQQIDWIQNISKIFHKIIMNLHQQI</sequence>
<comment type="caution">
    <text evidence="3">The sequence shown here is derived from an EMBL/GenBank/DDBJ whole genome shotgun (WGS) entry which is preliminary data.</text>
</comment>